<reference evidence="5" key="2">
    <citation type="submission" date="2025-08" db="UniProtKB">
        <authorList>
            <consortium name="RefSeq"/>
        </authorList>
    </citation>
    <scope>IDENTIFICATION</scope>
    <source>
        <tissue evidence="5">Leaf</tissue>
    </source>
</reference>
<dbReference type="PROSITE" id="PS51138">
    <property type="entry name" value="ENT"/>
    <property type="match status" value="1"/>
</dbReference>
<sequence>MRFRKGSRIEVFSHKEAPYGAWRSAEIISGNGHTYGIRYYSFELSNNEAVEERVPRKMIRPCPPQIDVDRWEAGDLVEVLDNNISWKAATVLKELSGRYYAVRLLDAAVELTVHKVNLRARQSWQDERWVVVGKVSCSLKSSTLTGSDVHQNLNPLLNSVVPQETSIASLKRSSPCDWSESAESCTRSPKKVRALEGERYQHWFASSSSSSSSAEKAASERMGGKLNVQASFNKKITGFRQMVRVRSKRFSEFVGTGSSVSNGCYDTDACSVGSCSPISYDENDIPTCFLDGPSQGADSFSSDAESSEEAFGLREEASWKHSLASGGAVRSSRPELYTYCRTLGKLFASGPLNWDQEASLTDLRLSLHISVDEHLMELRNLKCWTYFPAMWNQLLYVVLFSEDSYNDCIDSRRESMYGNSDLNENFQSLIVFYFFL</sequence>
<dbReference type="InterPro" id="IPR014002">
    <property type="entry name" value="Agenet_dom_plant"/>
</dbReference>
<reference evidence="4" key="1">
    <citation type="journal article" date="2014" name="Nat. Commun.">
        <title>The emerging biofuel crop Camelina sativa retains a highly undifferentiated hexaploid genome structure.</title>
        <authorList>
            <person name="Kagale S."/>
            <person name="Koh C."/>
            <person name="Nixon J."/>
            <person name="Bollina V."/>
            <person name="Clarke W.E."/>
            <person name="Tuteja R."/>
            <person name="Spillane C."/>
            <person name="Robinson S.J."/>
            <person name="Links M.G."/>
            <person name="Clarke C."/>
            <person name="Higgins E.E."/>
            <person name="Huebert T."/>
            <person name="Sharpe A.G."/>
            <person name="Parkin I.A."/>
        </authorList>
    </citation>
    <scope>NUCLEOTIDE SEQUENCE [LARGE SCALE GENOMIC DNA]</scope>
    <source>
        <strain evidence="4">cv. DH55</strain>
    </source>
</reference>
<accession>A0ABM0WKX2</accession>
<evidence type="ECO:0000313" key="4">
    <source>
        <dbReference type="Proteomes" id="UP000694864"/>
    </source>
</evidence>
<dbReference type="Proteomes" id="UP000694864">
    <property type="component" value="Chromosome 16"/>
</dbReference>
<dbReference type="PANTHER" id="PTHR31917">
    <property type="entry name" value="AGENET DOMAIN-CONTAINING PROTEIN-RELATED"/>
    <property type="match status" value="1"/>
</dbReference>
<evidence type="ECO:0000256" key="1">
    <source>
        <dbReference type="ARBA" id="ARBA00004123"/>
    </source>
</evidence>
<proteinExistence type="predicted"/>
<dbReference type="SMART" id="SM01191">
    <property type="entry name" value="ENT"/>
    <property type="match status" value="1"/>
</dbReference>
<dbReference type="InterPro" id="IPR008395">
    <property type="entry name" value="Agenet-like_dom"/>
</dbReference>
<dbReference type="Pfam" id="PF05641">
    <property type="entry name" value="Agenet"/>
    <property type="match status" value="1"/>
</dbReference>
<feature type="domain" description="ENT" evidence="3">
    <location>
        <begin position="327"/>
        <end position="415"/>
    </location>
</feature>
<dbReference type="GeneID" id="104752191"/>
<keyword evidence="4" id="KW-1185">Reference proteome</keyword>
<dbReference type="InterPro" id="IPR036142">
    <property type="entry name" value="ENT_dom-like_sf"/>
</dbReference>
<keyword evidence="2" id="KW-0539">Nucleus</keyword>
<dbReference type="SMART" id="SM00743">
    <property type="entry name" value="Agenet"/>
    <property type="match status" value="2"/>
</dbReference>
<organism evidence="4 5">
    <name type="scientific">Camelina sativa</name>
    <name type="common">False flax</name>
    <name type="synonym">Myagrum sativum</name>
    <dbReference type="NCBI Taxonomy" id="90675"/>
    <lineage>
        <taxon>Eukaryota</taxon>
        <taxon>Viridiplantae</taxon>
        <taxon>Streptophyta</taxon>
        <taxon>Embryophyta</taxon>
        <taxon>Tracheophyta</taxon>
        <taxon>Spermatophyta</taxon>
        <taxon>Magnoliopsida</taxon>
        <taxon>eudicotyledons</taxon>
        <taxon>Gunneridae</taxon>
        <taxon>Pentapetalae</taxon>
        <taxon>rosids</taxon>
        <taxon>malvids</taxon>
        <taxon>Brassicales</taxon>
        <taxon>Brassicaceae</taxon>
        <taxon>Camelineae</taxon>
        <taxon>Camelina</taxon>
    </lineage>
</organism>
<evidence type="ECO:0000256" key="2">
    <source>
        <dbReference type="ARBA" id="ARBA00023242"/>
    </source>
</evidence>
<gene>
    <name evidence="5" type="primary">LOC104752191</name>
</gene>
<dbReference type="Gene3D" id="1.10.1240.40">
    <property type="entry name" value="ENT domain"/>
    <property type="match status" value="1"/>
</dbReference>
<dbReference type="SUPFAM" id="SSF158639">
    <property type="entry name" value="ENT-like"/>
    <property type="match status" value="1"/>
</dbReference>
<evidence type="ECO:0000313" key="5">
    <source>
        <dbReference type="RefSeq" id="XP_010472558.1"/>
    </source>
</evidence>
<evidence type="ECO:0000259" key="3">
    <source>
        <dbReference type="PROSITE" id="PS51138"/>
    </source>
</evidence>
<protein>
    <submittedName>
        <fullName evidence="5">Uncharacterized protein LOC104752191 isoform X1</fullName>
    </submittedName>
</protein>
<dbReference type="PANTHER" id="PTHR31917:SF146">
    <property type="entry name" value="PLANT TUDOR-LIKE RNA-BINDING PROTEIN-RELATED"/>
    <property type="match status" value="1"/>
</dbReference>
<dbReference type="InterPro" id="IPR005491">
    <property type="entry name" value="ENT_dom"/>
</dbReference>
<name>A0ABM0WKX2_CAMSA</name>
<comment type="subcellular location">
    <subcellularLocation>
        <location evidence="1">Nucleus</location>
    </subcellularLocation>
</comment>
<dbReference type="RefSeq" id="XP_010472558.1">
    <property type="nucleotide sequence ID" value="XM_010474256.2"/>
</dbReference>